<sequence length="85" mass="9211">MDKPPKEKYRRPAQFLDRVDGHASKAGKHIGDNVCLGHRFSVVFGSPTGSGIDPTGETANIDDILSSCMGMPDPVRHAKQLDHQA</sequence>
<dbReference type="KEGG" id="dwd:DSCW_43200"/>
<evidence type="ECO:0000313" key="2">
    <source>
        <dbReference type="Proteomes" id="UP000427769"/>
    </source>
</evidence>
<accession>A0A5K7ZAT0</accession>
<name>A0A5K7ZAT0_9BACT</name>
<reference evidence="1 2" key="1">
    <citation type="submission" date="2019-11" db="EMBL/GenBank/DDBJ databases">
        <title>Comparative genomics of hydrocarbon-degrading Desulfosarcina strains.</title>
        <authorList>
            <person name="Watanabe M."/>
            <person name="Kojima H."/>
            <person name="Fukui M."/>
        </authorList>
    </citation>
    <scope>NUCLEOTIDE SEQUENCE [LARGE SCALE GENOMIC DNA]</scope>
    <source>
        <strain evidence="1 2">PP31</strain>
    </source>
</reference>
<proteinExistence type="predicted"/>
<organism evidence="1 2">
    <name type="scientific">Desulfosarcina widdelii</name>
    <dbReference type="NCBI Taxonomy" id="947919"/>
    <lineage>
        <taxon>Bacteria</taxon>
        <taxon>Pseudomonadati</taxon>
        <taxon>Thermodesulfobacteriota</taxon>
        <taxon>Desulfobacteria</taxon>
        <taxon>Desulfobacterales</taxon>
        <taxon>Desulfosarcinaceae</taxon>
        <taxon>Desulfosarcina</taxon>
    </lineage>
</organism>
<dbReference type="Proteomes" id="UP000427769">
    <property type="component" value="Chromosome"/>
</dbReference>
<evidence type="ECO:0000313" key="1">
    <source>
        <dbReference type="EMBL" id="BBO76903.1"/>
    </source>
</evidence>
<protein>
    <submittedName>
        <fullName evidence="1">Uncharacterized protein</fullName>
    </submittedName>
</protein>
<dbReference type="EMBL" id="AP021875">
    <property type="protein sequence ID" value="BBO76903.1"/>
    <property type="molecule type" value="Genomic_DNA"/>
</dbReference>
<dbReference type="AlphaFoldDB" id="A0A5K7ZAT0"/>
<keyword evidence="2" id="KW-1185">Reference proteome</keyword>
<gene>
    <name evidence="1" type="ORF">DSCW_43200</name>
</gene>